<dbReference type="PANTHER" id="PTHR30477">
    <property type="entry name" value="ABC-TRANSPORTER METAL-BINDING PROTEIN"/>
    <property type="match status" value="1"/>
</dbReference>
<dbReference type="InterPro" id="IPR037294">
    <property type="entry name" value="ABC_BtuC-like"/>
</dbReference>
<dbReference type="KEGG" id="pth:PTH_1380"/>
<feature type="transmembrane region" description="Helical" evidence="7">
    <location>
        <begin position="161"/>
        <end position="184"/>
    </location>
</feature>
<keyword evidence="5 7" id="KW-0472">Membrane</keyword>
<dbReference type="STRING" id="370438.PTH_1380"/>
<dbReference type="SUPFAM" id="SSF81345">
    <property type="entry name" value="ABC transporter involved in vitamin B12 uptake, BtuC"/>
    <property type="match status" value="1"/>
</dbReference>
<dbReference type="InterPro" id="IPR001626">
    <property type="entry name" value="ABC_TroCD"/>
</dbReference>
<protein>
    <submittedName>
        <fullName evidence="8">ABC-type Mn2+/Zn2+ transport systems, permease components</fullName>
    </submittedName>
</protein>
<sequence length="285" mass="30368">MDIFQYGYMNKAFIVGLVVGVTCPSIGIFIVLRRLSLIADALSHISLAGVAAGLLTGVNPLIAASFFSLSGAVLIEKLRENYRTYSELSIAVMLSAGLSLGAVLLSLGRGFNASVLSYLFGSIVLIDKTDFWLIIIIGITATGLIILFFKELYFITLDEDTAAASGIAVRKISVGFTLLTAMTIAISMRVVGILLVSSLMVLPVAASLQLARSFREAFFLSVGFSLASVLSGIFASFYLNLAPGGTIIIISVIILLCVLAGKKTAVKMFHKMADDPSVHRQTLSR</sequence>
<feature type="transmembrane region" description="Helical" evidence="7">
    <location>
        <begin position="131"/>
        <end position="149"/>
    </location>
</feature>
<dbReference type="EMBL" id="AP009389">
    <property type="protein sequence ID" value="BAF59561.1"/>
    <property type="molecule type" value="Genomic_DNA"/>
</dbReference>
<keyword evidence="3 6" id="KW-0812">Transmembrane</keyword>
<feature type="transmembrane region" description="Helical" evidence="7">
    <location>
        <begin position="218"/>
        <end position="238"/>
    </location>
</feature>
<feature type="transmembrane region" description="Helical" evidence="7">
    <location>
        <begin position="190"/>
        <end position="211"/>
    </location>
</feature>
<accession>A5D2H6</accession>
<evidence type="ECO:0000256" key="7">
    <source>
        <dbReference type="SAM" id="Phobius"/>
    </source>
</evidence>
<dbReference type="AlphaFoldDB" id="A5D2H6"/>
<organism evidence="8 9">
    <name type="scientific">Pelotomaculum thermopropionicum (strain DSM 13744 / JCM 10971 / SI)</name>
    <dbReference type="NCBI Taxonomy" id="370438"/>
    <lineage>
        <taxon>Bacteria</taxon>
        <taxon>Bacillati</taxon>
        <taxon>Bacillota</taxon>
        <taxon>Clostridia</taxon>
        <taxon>Eubacteriales</taxon>
        <taxon>Desulfotomaculaceae</taxon>
        <taxon>Pelotomaculum</taxon>
    </lineage>
</organism>
<dbReference type="eggNOG" id="COG1108">
    <property type="taxonomic scope" value="Bacteria"/>
</dbReference>
<feature type="transmembrane region" description="Helical" evidence="7">
    <location>
        <begin position="12"/>
        <end position="32"/>
    </location>
</feature>
<keyword evidence="4 7" id="KW-1133">Transmembrane helix</keyword>
<keyword evidence="6" id="KW-0813">Transport</keyword>
<dbReference type="HOGENOM" id="CLU_028808_3_1_9"/>
<evidence type="ECO:0000256" key="2">
    <source>
        <dbReference type="ARBA" id="ARBA00008034"/>
    </source>
</evidence>
<feature type="transmembrane region" description="Helical" evidence="7">
    <location>
        <begin position="88"/>
        <end position="111"/>
    </location>
</feature>
<proteinExistence type="inferred from homology"/>
<dbReference type="GO" id="GO:0055085">
    <property type="term" value="P:transmembrane transport"/>
    <property type="evidence" value="ECO:0007669"/>
    <property type="project" value="InterPro"/>
</dbReference>
<dbReference type="Gene3D" id="1.10.3470.10">
    <property type="entry name" value="ABC transporter involved in vitamin B12 uptake, BtuC"/>
    <property type="match status" value="1"/>
</dbReference>
<reference evidence="9" key="1">
    <citation type="journal article" date="2008" name="Genome Res.">
        <title>The genome of Pelotomaculum thermopropionicum reveals niche-associated evolution in anaerobic microbiota.</title>
        <authorList>
            <person name="Kosaka T."/>
            <person name="Kato S."/>
            <person name="Shimoyama T."/>
            <person name="Ishii S."/>
            <person name="Abe T."/>
            <person name="Watanabe K."/>
        </authorList>
    </citation>
    <scope>NUCLEOTIDE SEQUENCE [LARGE SCALE GENOMIC DNA]</scope>
    <source>
        <strain evidence="9">DSM 13744 / JCM 10971 / SI</strain>
    </source>
</reference>
<name>A5D2H6_PELTS</name>
<dbReference type="GO" id="GO:0010043">
    <property type="term" value="P:response to zinc ion"/>
    <property type="evidence" value="ECO:0007669"/>
    <property type="project" value="TreeGrafter"/>
</dbReference>
<evidence type="ECO:0000256" key="6">
    <source>
        <dbReference type="RuleBase" id="RU003943"/>
    </source>
</evidence>
<comment type="subcellular location">
    <subcellularLocation>
        <location evidence="6">Cell membrane</location>
        <topology evidence="6">Multi-pass membrane protein</topology>
    </subcellularLocation>
    <subcellularLocation>
        <location evidence="1">Membrane</location>
        <topology evidence="1">Multi-pass membrane protein</topology>
    </subcellularLocation>
</comment>
<evidence type="ECO:0000313" key="8">
    <source>
        <dbReference type="EMBL" id="BAF59561.1"/>
    </source>
</evidence>
<feature type="transmembrane region" description="Helical" evidence="7">
    <location>
        <begin position="44"/>
        <end position="67"/>
    </location>
</feature>
<dbReference type="GO" id="GO:0043190">
    <property type="term" value="C:ATP-binding cassette (ABC) transporter complex"/>
    <property type="evidence" value="ECO:0007669"/>
    <property type="project" value="InterPro"/>
</dbReference>
<dbReference type="Pfam" id="PF00950">
    <property type="entry name" value="ABC-3"/>
    <property type="match status" value="1"/>
</dbReference>
<dbReference type="PANTHER" id="PTHR30477:SF0">
    <property type="entry name" value="METAL TRANSPORT SYSTEM MEMBRANE PROTEIN TM_0125-RELATED"/>
    <property type="match status" value="1"/>
</dbReference>
<evidence type="ECO:0000256" key="3">
    <source>
        <dbReference type="ARBA" id="ARBA00022692"/>
    </source>
</evidence>
<keyword evidence="9" id="KW-1185">Reference proteome</keyword>
<dbReference type="CDD" id="cd06550">
    <property type="entry name" value="TM_ABC_iron-siderophores_like"/>
    <property type="match status" value="1"/>
</dbReference>
<evidence type="ECO:0000313" key="9">
    <source>
        <dbReference type="Proteomes" id="UP000006556"/>
    </source>
</evidence>
<evidence type="ECO:0000256" key="5">
    <source>
        <dbReference type="ARBA" id="ARBA00023136"/>
    </source>
</evidence>
<gene>
    <name evidence="8" type="primary">ZnuB</name>
    <name evidence="8" type="ordered locus">PTH_1380</name>
</gene>
<evidence type="ECO:0000256" key="4">
    <source>
        <dbReference type="ARBA" id="ARBA00022989"/>
    </source>
</evidence>
<dbReference type="Proteomes" id="UP000006556">
    <property type="component" value="Chromosome"/>
</dbReference>
<evidence type="ECO:0000256" key="1">
    <source>
        <dbReference type="ARBA" id="ARBA00004141"/>
    </source>
</evidence>
<feature type="transmembrane region" description="Helical" evidence="7">
    <location>
        <begin position="244"/>
        <end position="261"/>
    </location>
</feature>
<comment type="similarity">
    <text evidence="2 6">Belongs to the ABC-3 integral membrane protein family.</text>
</comment>